<proteinExistence type="predicted"/>
<gene>
    <name evidence="1" type="ORF">Cspa_c50560</name>
</gene>
<dbReference type="eggNOG" id="ENOG5031BIT">
    <property type="taxonomic scope" value="Bacteria"/>
</dbReference>
<dbReference type="PATRIC" id="fig|931276.5.peg.5104"/>
<evidence type="ECO:0000313" key="2">
    <source>
        <dbReference type="Proteomes" id="UP000011728"/>
    </source>
</evidence>
<dbReference type="AlphaFoldDB" id="M1MLM0"/>
<evidence type="ECO:0000313" key="1">
    <source>
        <dbReference type="EMBL" id="AGF58809.1"/>
    </source>
</evidence>
<name>M1MLM0_9CLOT</name>
<dbReference type="Pfam" id="PF18742">
    <property type="entry name" value="DpnII-MboI"/>
    <property type="match status" value="1"/>
</dbReference>
<protein>
    <submittedName>
        <fullName evidence="1">Uncharacterized protein</fullName>
    </submittedName>
</protein>
<sequence>MNNFFKNIEYCGFELKNAVKYLEQELKNVIKESRNKQDIDIILGYVEEFYIMFELENNITDDFIEEVKKMDAYNITWLFEDSHKLYYLSKMGLGRYEFFQDAFDEFIKNEQRLSGYIHSNNYDHVGPMRVLIEIEPKSEYTKLAVKYFIENYNPKEYVENAIGILSLFEYNYYDYEELLQRYANDLKEGFGINGCIKCDYKQEINTALAVQAIGAVCGREDPIVESGIQWIKTRLSSDNYTELKWYMGECLLSLISAGDGIKIPLVDLKKNKLLNNQKNNNSEIKNIDTNKIYSYNEVDLTLDRIMSRFHIAANQMKNRYSSRDKFNIRDEYDVQDLLHAFLKLAYDDIRVEEYTPSYAGKSSRVDFLLKRESTVIEVKKTRIGLGAKEIGDQLIIDIERYKTHPDCKKLYCFIYDPEYIIENPNGLENDLSFNNNYLEIITKVIPKGL</sequence>
<keyword evidence="2" id="KW-1185">Reference proteome</keyword>
<dbReference type="EMBL" id="CP004121">
    <property type="protein sequence ID" value="AGF58809.1"/>
    <property type="molecule type" value="Genomic_DNA"/>
</dbReference>
<organism evidence="1 2">
    <name type="scientific">Clostridium saccharoperbutylacetonicum N1-4(HMT)</name>
    <dbReference type="NCBI Taxonomy" id="931276"/>
    <lineage>
        <taxon>Bacteria</taxon>
        <taxon>Bacillati</taxon>
        <taxon>Bacillota</taxon>
        <taxon>Clostridia</taxon>
        <taxon>Eubacteriales</taxon>
        <taxon>Clostridiaceae</taxon>
        <taxon>Clostridium</taxon>
    </lineage>
</organism>
<reference evidence="1 2" key="1">
    <citation type="submission" date="2013-02" db="EMBL/GenBank/DDBJ databases">
        <title>Genome sequence of Clostridium saccharoperbutylacetonicum N1-4(HMT).</title>
        <authorList>
            <person name="Poehlein A."/>
            <person name="Daniel R."/>
        </authorList>
    </citation>
    <scope>NUCLEOTIDE SEQUENCE [LARGE SCALE GENOMIC DNA]</scope>
    <source>
        <strain evidence="2">N1-4(HMT)</strain>
    </source>
</reference>
<accession>M1MLM0</accession>
<dbReference type="KEGG" id="csr:Cspa_c50560"/>
<dbReference type="Proteomes" id="UP000011728">
    <property type="component" value="Chromosome"/>
</dbReference>
<dbReference type="RefSeq" id="WP_015395117.1">
    <property type="nucleotide sequence ID" value="NC_020291.1"/>
</dbReference>
<dbReference type="OrthoDB" id="2678579at2"/>
<dbReference type="HOGENOM" id="CLU_609296_0_0_9"/>